<reference evidence="1 2" key="1">
    <citation type="submission" date="2017-09" db="EMBL/GenBank/DDBJ databases">
        <title>Comparative genomics of rhizobia isolated from Phaseolus vulgaris in China.</title>
        <authorList>
            <person name="Tong W."/>
        </authorList>
    </citation>
    <scope>NUCLEOTIDE SEQUENCE [LARGE SCALE GENOMIC DNA]</scope>
    <source>
        <strain evidence="1 2">PCH1</strain>
    </source>
</reference>
<dbReference type="Proteomes" id="UP000220353">
    <property type="component" value="Unassembled WGS sequence"/>
</dbReference>
<evidence type="ECO:0000313" key="2">
    <source>
        <dbReference type="Proteomes" id="UP000220353"/>
    </source>
</evidence>
<dbReference type="EMBL" id="NWTC01000008">
    <property type="protein sequence ID" value="PDT47459.1"/>
    <property type="molecule type" value="Genomic_DNA"/>
</dbReference>
<sequence length="95" mass="11293">MSLAFRYRLRNFLVPQIFQDRHGLTLGDVMSQEDDNELMRQINFQADVAERAKPTNQNISAIAAMLAEHFDHRDEGDIKEQIKQVWRSRELFWDE</sequence>
<proteinExistence type="predicted"/>
<accession>A0A2A6LZ95</accession>
<organism evidence="1 2">
    <name type="scientific">Rhizobium fredii</name>
    <name type="common">Sinorhizobium fredii</name>
    <dbReference type="NCBI Taxonomy" id="380"/>
    <lineage>
        <taxon>Bacteria</taxon>
        <taxon>Pseudomonadati</taxon>
        <taxon>Pseudomonadota</taxon>
        <taxon>Alphaproteobacteria</taxon>
        <taxon>Hyphomicrobiales</taxon>
        <taxon>Rhizobiaceae</taxon>
        <taxon>Sinorhizobium/Ensifer group</taxon>
        <taxon>Sinorhizobium</taxon>
    </lineage>
</organism>
<dbReference type="RefSeq" id="WP_097586857.1">
    <property type="nucleotide sequence ID" value="NZ_NWTC01000008.1"/>
</dbReference>
<dbReference type="AlphaFoldDB" id="A0A2A6LZ95"/>
<gene>
    <name evidence="1" type="ORF">CO661_12005</name>
</gene>
<name>A0A2A6LZ95_RHIFR</name>
<evidence type="ECO:0000313" key="1">
    <source>
        <dbReference type="EMBL" id="PDT47459.1"/>
    </source>
</evidence>
<comment type="caution">
    <text evidence="1">The sequence shown here is derived from an EMBL/GenBank/DDBJ whole genome shotgun (WGS) entry which is preliminary data.</text>
</comment>
<protein>
    <submittedName>
        <fullName evidence="1">Uncharacterized protein</fullName>
    </submittedName>
</protein>